<keyword evidence="13" id="KW-1185">Reference proteome</keyword>
<organism evidence="12 13">
    <name type="scientific">Candidatus Nitrospira nitrificans</name>
    <dbReference type="NCBI Taxonomy" id="1742973"/>
    <lineage>
        <taxon>Bacteria</taxon>
        <taxon>Pseudomonadati</taxon>
        <taxon>Nitrospirota</taxon>
        <taxon>Nitrospiria</taxon>
        <taxon>Nitrospirales</taxon>
        <taxon>Nitrospiraceae</taxon>
        <taxon>Nitrospira</taxon>
    </lineage>
</organism>
<evidence type="ECO:0000259" key="9">
    <source>
        <dbReference type="Pfam" id="PF01773"/>
    </source>
</evidence>
<feature type="transmembrane region" description="Helical" evidence="8">
    <location>
        <begin position="417"/>
        <end position="437"/>
    </location>
</feature>
<evidence type="ECO:0000313" key="13">
    <source>
        <dbReference type="Proteomes" id="UP000198736"/>
    </source>
</evidence>
<feature type="transmembrane region" description="Helical" evidence="8">
    <location>
        <begin position="123"/>
        <end position="141"/>
    </location>
</feature>
<protein>
    <submittedName>
        <fullName evidence="12">Putative Nucleoside permease nupX</fullName>
    </submittedName>
</protein>
<feature type="transmembrane region" description="Helical" evidence="8">
    <location>
        <begin position="180"/>
        <end position="202"/>
    </location>
</feature>
<dbReference type="Pfam" id="PF07670">
    <property type="entry name" value="Gate"/>
    <property type="match status" value="1"/>
</dbReference>
<gene>
    <name evidence="12" type="ORF">COMA2_230038</name>
</gene>
<dbReference type="InterPro" id="IPR008276">
    <property type="entry name" value="C_nuclsd_transpt"/>
</dbReference>
<dbReference type="RefSeq" id="WP_217490717.1">
    <property type="nucleotide sequence ID" value="NZ_CZPZ01000016.1"/>
</dbReference>
<dbReference type="InterPro" id="IPR011657">
    <property type="entry name" value="CNT_C_dom"/>
</dbReference>
<feature type="transmembrane region" description="Helical" evidence="8">
    <location>
        <begin position="153"/>
        <end position="174"/>
    </location>
</feature>
<evidence type="ECO:0000259" key="11">
    <source>
        <dbReference type="Pfam" id="PF07670"/>
    </source>
</evidence>
<dbReference type="Pfam" id="PF01773">
    <property type="entry name" value="Nucleos_tra2_N"/>
    <property type="match status" value="1"/>
</dbReference>
<comment type="subcellular location">
    <subcellularLocation>
        <location evidence="1">Cell membrane</location>
        <topology evidence="1">Multi-pass membrane protein</topology>
    </subcellularLocation>
</comment>
<evidence type="ECO:0000256" key="1">
    <source>
        <dbReference type="ARBA" id="ARBA00004651"/>
    </source>
</evidence>
<feature type="transmembrane region" description="Helical" evidence="8">
    <location>
        <begin position="381"/>
        <end position="405"/>
    </location>
</feature>
<evidence type="ECO:0000256" key="3">
    <source>
        <dbReference type="ARBA" id="ARBA00022475"/>
    </source>
</evidence>
<dbReference type="STRING" id="1742973.COMA2_230038"/>
<feature type="domain" description="Nucleoside transporter/FeoB GTPase Gate" evidence="11">
    <location>
        <begin position="107"/>
        <end position="203"/>
    </location>
</feature>
<feature type="transmembrane region" description="Helical" evidence="8">
    <location>
        <begin position="214"/>
        <end position="233"/>
    </location>
</feature>
<keyword evidence="3" id="KW-1003">Cell membrane</keyword>
<evidence type="ECO:0000256" key="6">
    <source>
        <dbReference type="ARBA" id="ARBA00023136"/>
    </source>
</evidence>
<feature type="transmembrane region" description="Helical" evidence="8">
    <location>
        <begin position="317"/>
        <end position="335"/>
    </location>
</feature>
<keyword evidence="5 8" id="KW-1133">Transmembrane helix</keyword>
<sequence length="439" mass="46088">MTVEEWPYRLLAFVGFFAIASLAWVTGRRTRLNWTTIGGSAALAWGLGIVSFWFPGARWLWGMINDMVVAMLTASQKGTLFLLGPLALGPGQALPDGTVSVGFILAAQALPAVVFFAALMAGLYYTGIMQVVVGLFARLFYRTMGLSGAESLSGAANIFVGIEAGLIVRPYLAAMTRSELLMVLTCMMATVAGTVMGIYVSALQHVVPQIAGHLISASVISIPCAVLISKLSFPEDGRPVTLGGVPTDNSPRETSGSSEGDAIPPPSNLIVALIDGAGQGMTMAAGIAALLIVFLGLEALVDLALAQLPMLGGAPLSVTRVLAWLTWPFTILLGLRPEEWQIGADLLGSRFVETEVAAYFKLAAWQAASPPPLSPRSLTTMTYALCGFVHVASMGIFVGGITALMPHRAKDVSLLGIRALWTAFLTTLLTGCIAGVLSS</sequence>
<dbReference type="EMBL" id="CZPZ01000016">
    <property type="protein sequence ID" value="CUS36447.1"/>
    <property type="molecule type" value="Genomic_DNA"/>
</dbReference>
<dbReference type="PANTHER" id="PTHR10590">
    <property type="entry name" value="SODIUM/NUCLEOSIDE COTRANSPORTER"/>
    <property type="match status" value="1"/>
</dbReference>
<feature type="domain" description="Concentrative nucleoside transporter N-terminal" evidence="9">
    <location>
        <begin position="14"/>
        <end position="86"/>
    </location>
</feature>
<accession>A0A0S4LGT9</accession>
<feature type="transmembrane region" description="Helical" evidence="8">
    <location>
        <begin position="99"/>
        <end position="117"/>
    </location>
</feature>
<evidence type="ECO:0000256" key="5">
    <source>
        <dbReference type="ARBA" id="ARBA00022989"/>
    </source>
</evidence>
<dbReference type="AlphaFoldDB" id="A0A0S4LGT9"/>
<evidence type="ECO:0000313" key="12">
    <source>
        <dbReference type="EMBL" id="CUS36447.1"/>
    </source>
</evidence>
<keyword evidence="4 8" id="KW-0812">Transmembrane</keyword>
<name>A0A0S4LGT9_9BACT</name>
<proteinExistence type="inferred from homology"/>
<evidence type="ECO:0000256" key="2">
    <source>
        <dbReference type="ARBA" id="ARBA00009033"/>
    </source>
</evidence>
<dbReference type="GO" id="GO:0005337">
    <property type="term" value="F:nucleoside transmembrane transporter activity"/>
    <property type="evidence" value="ECO:0007669"/>
    <property type="project" value="InterPro"/>
</dbReference>
<dbReference type="InterPro" id="IPR011642">
    <property type="entry name" value="Gate_dom"/>
</dbReference>
<dbReference type="InterPro" id="IPR002668">
    <property type="entry name" value="CNT_N_dom"/>
</dbReference>
<feature type="region of interest" description="Disordered" evidence="7">
    <location>
        <begin position="239"/>
        <end position="263"/>
    </location>
</feature>
<feature type="transmembrane region" description="Helical" evidence="8">
    <location>
        <begin position="32"/>
        <end position="55"/>
    </location>
</feature>
<evidence type="ECO:0000256" key="7">
    <source>
        <dbReference type="SAM" id="MobiDB-lite"/>
    </source>
</evidence>
<comment type="similarity">
    <text evidence="2">Belongs to the concentrative nucleoside transporter (CNT) (TC 2.A.41) family.</text>
</comment>
<feature type="transmembrane region" description="Helical" evidence="8">
    <location>
        <begin position="6"/>
        <end position="25"/>
    </location>
</feature>
<keyword evidence="6 8" id="KW-0472">Membrane</keyword>
<feature type="compositionally biased region" description="Polar residues" evidence="7">
    <location>
        <begin position="247"/>
        <end position="258"/>
    </location>
</feature>
<evidence type="ECO:0000256" key="4">
    <source>
        <dbReference type="ARBA" id="ARBA00022692"/>
    </source>
</evidence>
<dbReference type="Pfam" id="PF07662">
    <property type="entry name" value="Nucleos_tra2_C"/>
    <property type="match status" value="1"/>
</dbReference>
<dbReference type="GO" id="GO:0015293">
    <property type="term" value="F:symporter activity"/>
    <property type="evidence" value="ECO:0007669"/>
    <property type="project" value="TreeGrafter"/>
</dbReference>
<evidence type="ECO:0000256" key="8">
    <source>
        <dbReference type="SAM" id="Phobius"/>
    </source>
</evidence>
<evidence type="ECO:0000259" key="10">
    <source>
        <dbReference type="Pfam" id="PF07662"/>
    </source>
</evidence>
<feature type="domain" description="Concentrative nucleoside transporter C-terminal" evidence="10">
    <location>
        <begin position="213"/>
        <end position="435"/>
    </location>
</feature>
<dbReference type="Proteomes" id="UP000198736">
    <property type="component" value="Unassembled WGS sequence"/>
</dbReference>
<dbReference type="PANTHER" id="PTHR10590:SF4">
    <property type="entry name" value="SOLUTE CARRIER FAMILY 28 MEMBER 3"/>
    <property type="match status" value="1"/>
</dbReference>
<feature type="transmembrane region" description="Helical" evidence="8">
    <location>
        <begin position="283"/>
        <end position="305"/>
    </location>
</feature>
<dbReference type="GO" id="GO:0005886">
    <property type="term" value="C:plasma membrane"/>
    <property type="evidence" value="ECO:0007669"/>
    <property type="project" value="UniProtKB-SubCell"/>
</dbReference>
<reference evidence="13" key="1">
    <citation type="submission" date="2015-10" db="EMBL/GenBank/DDBJ databases">
        <authorList>
            <person name="Luecker S."/>
            <person name="Luecker S."/>
        </authorList>
    </citation>
    <scope>NUCLEOTIDE SEQUENCE [LARGE SCALE GENOMIC DNA]</scope>
</reference>